<dbReference type="EMBL" id="LGUP01000014">
    <property type="protein sequence ID" value="KOG36145.1"/>
    <property type="molecule type" value="Genomic_DNA"/>
</dbReference>
<dbReference type="PATRIC" id="fig|1938.6.peg.643"/>
<dbReference type="SMART" id="SM00530">
    <property type="entry name" value="HTH_XRE"/>
    <property type="match status" value="1"/>
</dbReference>
<dbReference type="SUPFAM" id="SSF47413">
    <property type="entry name" value="lambda repressor-like DNA-binding domains"/>
    <property type="match status" value="1"/>
</dbReference>
<dbReference type="InterPro" id="IPR001387">
    <property type="entry name" value="Cro/C1-type_HTH"/>
</dbReference>
<evidence type="ECO:0000259" key="2">
    <source>
        <dbReference type="PROSITE" id="PS50943"/>
    </source>
</evidence>
<keyword evidence="1" id="KW-0238">DNA-binding</keyword>
<dbReference type="GO" id="GO:0003700">
    <property type="term" value="F:DNA-binding transcription factor activity"/>
    <property type="evidence" value="ECO:0007669"/>
    <property type="project" value="TreeGrafter"/>
</dbReference>
<accession>A0A0L8LDD1</accession>
<dbReference type="PANTHER" id="PTHR46797">
    <property type="entry name" value="HTH-TYPE TRANSCRIPTIONAL REGULATOR"/>
    <property type="match status" value="1"/>
</dbReference>
<dbReference type="AlphaFoldDB" id="A0A0L8LDD1"/>
<dbReference type="Proteomes" id="UP000037023">
    <property type="component" value="Unassembled WGS sequence"/>
</dbReference>
<evidence type="ECO:0000256" key="1">
    <source>
        <dbReference type="ARBA" id="ARBA00023125"/>
    </source>
</evidence>
<dbReference type="GO" id="GO:0005829">
    <property type="term" value="C:cytosol"/>
    <property type="evidence" value="ECO:0007669"/>
    <property type="project" value="TreeGrafter"/>
</dbReference>
<comment type="caution">
    <text evidence="3">The sequence shown here is derived from an EMBL/GenBank/DDBJ whole genome shotgun (WGS) entry which is preliminary data.</text>
</comment>
<evidence type="ECO:0000313" key="3">
    <source>
        <dbReference type="EMBL" id="KOG36145.1"/>
    </source>
</evidence>
<dbReference type="OrthoDB" id="3543522at2"/>
<dbReference type="Pfam" id="PF13560">
    <property type="entry name" value="HTH_31"/>
    <property type="match status" value="1"/>
</dbReference>
<name>A0A0L8LDD1_STRVR</name>
<dbReference type="RefSeq" id="WP_033203156.1">
    <property type="nucleotide sequence ID" value="NZ_LGUP01000014.1"/>
</dbReference>
<organism evidence="3 4">
    <name type="scientific">Streptomyces viridochromogenes</name>
    <dbReference type="NCBI Taxonomy" id="1938"/>
    <lineage>
        <taxon>Bacteria</taxon>
        <taxon>Bacillati</taxon>
        <taxon>Actinomycetota</taxon>
        <taxon>Actinomycetes</taxon>
        <taxon>Kitasatosporales</taxon>
        <taxon>Streptomycetaceae</taxon>
        <taxon>Streptomyces</taxon>
    </lineage>
</organism>
<sequence>MEIEQPAFGRRLRRLRLESGLTQGDLAGGPVSTSYISRIESGSRLPSAETLRHLAGKLGLGVAELASSDGVQESWGATMAEVSTALADNDLPRVIDLLESRSELPARLPEDWAWQALWARSRARCEMKDPVGRREDLRQLVVLTRKWESPCLLGRLLVELSGAERKLGGITEARTAAQEAVCLVDGFPSGTHALKVSARLALIAAETEAGLLAQAAARIPDVLRMAAEVPSELGVQAYWTCSGVRIRQGLFQEGRTLIEQALAAMDSRRDLLGWARLRLAAVSLQLRCPDPSSPEIQTWLQEAADALRYVGEPIHHAELTAVSARVHLMEGRPADARREAAAAEDTGLLTFHDRLRTTLLRAEATIRLGRNQQGVRLAQSVAEEAEAAGYLDLAAEAWKAVAVAKELPPAM</sequence>
<dbReference type="InterPro" id="IPR010982">
    <property type="entry name" value="Lambda_DNA-bd_dom_sf"/>
</dbReference>
<evidence type="ECO:0000313" key="4">
    <source>
        <dbReference type="Proteomes" id="UP000037023"/>
    </source>
</evidence>
<proteinExistence type="predicted"/>
<protein>
    <recommendedName>
        <fullName evidence="2">HTH cro/C1-type domain-containing protein</fullName>
    </recommendedName>
</protein>
<reference evidence="3 4" key="1">
    <citation type="submission" date="2015-06" db="EMBL/GenBank/DDBJ databases">
        <authorList>
            <person name="Hoefler B.C."/>
            <person name="Straight P.D."/>
        </authorList>
    </citation>
    <scope>NUCLEOTIDE SEQUENCE [LARGE SCALE GENOMIC DNA]</scope>
    <source>
        <strain evidence="3 4">NRRL 3427</strain>
    </source>
</reference>
<dbReference type="PROSITE" id="PS50943">
    <property type="entry name" value="HTH_CROC1"/>
    <property type="match status" value="1"/>
</dbReference>
<dbReference type="InterPro" id="IPR050807">
    <property type="entry name" value="TransReg_Diox_bact_type"/>
</dbReference>
<dbReference type="GO" id="GO:0003677">
    <property type="term" value="F:DNA binding"/>
    <property type="evidence" value="ECO:0007669"/>
    <property type="project" value="UniProtKB-KW"/>
</dbReference>
<dbReference type="PANTHER" id="PTHR46797:SF1">
    <property type="entry name" value="METHYLPHOSPHONATE SYNTHASE"/>
    <property type="match status" value="1"/>
</dbReference>
<gene>
    <name evidence="3" type="ORF">ADK34_02945</name>
</gene>
<dbReference type="CDD" id="cd00093">
    <property type="entry name" value="HTH_XRE"/>
    <property type="match status" value="1"/>
</dbReference>
<dbReference type="Gene3D" id="1.10.260.40">
    <property type="entry name" value="lambda repressor-like DNA-binding domains"/>
    <property type="match status" value="1"/>
</dbReference>
<feature type="domain" description="HTH cro/C1-type" evidence="2">
    <location>
        <begin position="12"/>
        <end position="65"/>
    </location>
</feature>